<feature type="compositionally biased region" description="Low complexity" evidence="5">
    <location>
        <begin position="258"/>
        <end position="270"/>
    </location>
</feature>
<feature type="transmembrane region" description="Helical" evidence="6">
    <location>
        <begin position="387"/>
        <end position="407"/>
    </location>
</feature>
<comment type="subcellular location">
    <subcellularLocation>
        <location evidence="1">Cell membrane</location>
        <topology evidence="1">Multi-pass membrane protein</topology>
    </subcellularLocation>
</comment>
<feature type="transmembrane region" description="Helical" evidence="6">
    <location>
        <begin position="51"/>
        <end position="74"/>
    </location>
</feature>
<feature type="transmembrane region" description="Helical" evidence="6">
    <location>
        <begin position="167"/>
        <end position="187"/>
    </location>
</feature>
<feature type="region of interest" description="Disordered" evidence="5">
    <location>
        <begin position="1"/>
        <end position="20"/>
    </location>
</feature>
<evidence type="ECO:0000256" key="1">
    <source>
        <dbReference type="ARBA" id="ARBA00004651"/>
    </source>
</evidence>
<reference evidence="8" key="1">
    <citation type="submission" date="2024-07" db="EMBL/GenBank/DDBJ databases">
        <authorList>
            <person name="Yu S.T."/>
        </authorList>
    </citation>
    <scope>NUCLEOTIDE SEQUENCE</scope>
    <source>
        <strain evidence="8">R41</strain>
    </source>
</reference>
<dbReference type="SUPFAM" id="SSF103473">
    <property type="entry name" value="MFS general substrate transporter"/>
    <property type="match status" value="1"/>
</dbReference>
<dbReference type="PANTHER" id="PTHR23518:SF2">
    <property type="entry name" value="MAJOR FACILITATOR SUPERFAMILY TRANSPORTER"/>
    <property type="match status" value="1"/>
</dbReference>
<evidence type="ECO:0000256" key="3">
    <source>
        <dbReference type="ARBA" id="ARBA00022989"/>
    </source>
</evidence>
<feature type="transmembrane region" description="Helical" evidence="6">
    <location>
        <begin position="193"/>
        <end position="213"/>
    </location>
</feature>
<name>A0AB39RE87_9ACTN</name>
<dbReference type="PANTHER" id="PTHR23518">
    <property type="entry name" value="C-METHYLTRANSFERASE"/>
    <property type="match status" value="1"/>
</dbReference>
<organism evidence="8">
    <name type="scientific">Streptomyces sp. R41</name>
    <dbReference type="NCBI Taxonomy" id="3238632"/>
    <lineage>
        <taxon>Bacteria</taxon>
        <taxon>Bacillati</taxon>
        <taxon>Actinomycetota</taxon>
        <taxon>Actinomycetes</taxon>
        <taxon>Kitasatosporales</taxon>
        <taxon>Streptomycetaceae</taxon>
        <taxon>Streptomyces</taxon>
    </lineage>
</organism>
<evidence type="ECO:0000256" key="5">
    <source>
        <dbReference type="SAM" id="MobiDB-lite"/>
    </source>
</evidence>
<feature type="region of interest" description="Disordered" evidence="5">
    <location>
        <begin position="220"/>
        <end position="302"/>
    </location>
</feature>
<dbReference type="InterPro" id="IPR011701">
    <property type="entry name" value="MFS"/>
</dbReference>
<protein>
    <submittedName>
        <fullName evidence="8">MFS transporter</fullName>
    </submittedName>
</protein>
<dbReference type="GO" id="GO:0022857">
    <property type="term" value="F:transmembrane transporter activity"/>
    <property type="evidence" value="ECO:0007669"/>
    <property type="project" value="InterPro"/>
</dbReference>
<evidence type="ECO:0000256" key="2">
    <source>
        <dbReference type="ARBA" id="ARBA00022692"/>
    </source>
</evidence>
<evidence type="ECO:0000313" key="8">
    <source>
        <dbReference type="EMBL" id="XDQ52863.1"/>
    </source>
</evidence>
<feature type="domain" description="Major facilitator superfamily (MFS) profile" evidence="7">
    <location>
        <begin position="34"/>
        <end position="500"/>
    </location>
</feature>
<keyword evidence="3 6" id="KW-1133">Transmembrane helix</keyword>
<dbReference type="Gene3D" id="1.20.1250.20">
    <property type="entry name" value="MFS general substrate transporter like domains"/>
    <property type="match status" value="1"/>
</dbReference>
<evidence type="ECO:0000256" key="6">
    <source>
        <dbReference type="SAM" id="Phobius"/>
    </source>
</evidence>
<dbReference type="AlphaFoldDB" id="A0AB39RE87"/>
<keyword evidence="2 6" id="KW-0812">Transmembrane</keyword>
<dbReference type="EMBL" id="CP163443">
    <property type="protein sequence ID" value="XDQ52863.1"/>
    <property type="molecule type" value="Genomic_DNA"/>
</dbReference>
<dbReference type="CDD" id="cd17370">
    <property type="entry name" value="MFS_MJ1317_like"/>
    <property type="match status" value="1"/>
</dbReference>
<evidence type="ECO:0000256" key="4">
    <source>
        <dbReference type="ARBA" id="ARBA00023136"/>
    </source>
</evidence>
<feature type="transmembrane region" description="Helical" evidence="6">
    <location>
        <begin position="325"/>
        <end position="344"/>
    </location>
</feature>
<feature type="compositionally biased region" description="Low complexity" evidence="5">
    <location>
        <begin position="280"/>
        <end position="302"/>
    </location>
</feature>
<feature type="transmembrane region" description="Helical" evidence="6">
    <location>
        <begin position="29"/>
        <end position="45"/>
    </location>
</feature>
<dbReference type="PROSITE" id="PS50850">
    <property type="entry name" value="MFS"/>
    <property type="match status" value="1"/>
</dbReference>
<dbReference type="InterPro" id="IPR036259">
    <property type="entry name" value="MFS_trans_sf"/>
</dbReference>
<gene>
    <name evidence="8" type="ORF">AB5J53_14930</name>
</gene>
<sequence>MYVADSRAGTTAAASAEGAARPRAGRRRAAVAPTVLALGTVSLITDVSSEMVTAVLPLYLVAGLGLSPLGFGLLDGIYNGFSALVRLVGGHFADRGGGRHKWVAGFGYGLSAACKPLLLMAQTLTPIGLILAADRTGKGLRTAPRDALISLSSTPETRGRAFGVHRAMDTAGALLGPLVAFLILRATVDGYDAVFTVSFCVAVVGVLVLVLFVPGSAGRHGGAEQQGSGASRAHGRALHGTAAGPAVGPEDVTDGDPRSATTAADATDATDATRSHDAAAHATNGDAAARATGGNATRPVEASTAPAATLRAALALLAQPHLRQLTLCALLLGLATVSDSFVYLLLQRRLGVADRWFALLPVGTAAAFLVLAVPLGRLADRVGRWRVFLAGHGALLLAYGVLLSSWHGTALPYAVLLLHGGFYAATDGVLMAAASDSVPEELRSSGLALVQTGQALARFVCSLGFGAAWTAWGDRTALTASTVALAVCALFALSLRPITPEGLA</sequence>
<dbReference type="GO" id="GO:0005886">
    <property type="term" value="C:plasma membrane"/>
    <property type="evidence" value="ECO:0007669"/>
    <property type="project" value="UniProtKB-SubCell"/>
</dbReference>
<feature type="transmembrane region" description="Helical" evidence="6">
    <location>
        <begin position="356"/>
        <end position="375"/>
    </location>
</feature>
<dbReference type="InterPro" id="IPR020846">
    <property type="entry name" value="MFS_dom"/>
</dbReference>
<evidence type="ECO:0000259" key="7">
    <source>
        <dbReference type="PROSITE" id="PS50850"/>
    </source>
</evidence>
<keyword evidence="4 6" id="KW-0472">Membrane</keyword>
<dbReference type="Pfam" id="PF07690">
    <property type="entry name" value="MFS_1"/>
    <property type="match status" value="1"/>
</dbReference>
<dbReference type="RefSeq" id="WP_369246129.1">
    <property type="nucleotide sequence ID" value="NZ_CP163443.1"/>
</dbReference>
<feature type="transmembrane region" description="Helical" evidence="6">
    <location>
        <begin position="478"/>
        <end position="495"/>
    </location>
</feature>
<proteinExistence type="predicted"/>
<accession>A0AB39RE87</accession>